<organism evidence="1 2">
    <name type="scientific">Didymella glomerata</name>
    <dbReference type="NCBI Taxonomy" id="749621"/>
    <lineage>
        <taxon>Eukaryota</taxon>
        <taxon>Fungi</taxon>
        <taxon>Dikarya</taxon>
        <taxon>Ascomycota</taxon>
        <taxon>Pezizomycotina</taxon>
        <taxon>Dothideomycetes</taxon>
        <taxon>Pleosporomycetidae</taxon>
        <taxon>Pleosporales</taxon>
        <taxon>Pleosporineae</taxon>
        <taxon>Didymellaceae</taxon>
        <taxon>Didymella</taxon>
    </lineage>
</organism>
<sequence>MPVTITTAKHAPRVWQKAKTTTPSDLFKDAASKEFKNSKQIIQSSFSKEELQGAHVSPSLNGLVYAAYHAYSHHHHLTIRPEDVWFAILSQLNFYINAHAEELRDYFVAHEGQKELTVYAVGSIHTVNFGTLARHMTKEIHNNVKDPDLKAWIMPDFTTTTDSDRAVAAVLMMGAMQKYFSYGMCLMCGIPSVTLLGEREDWEKIHNKLNKLSEFGDEPTNFAEQLRPILRNFISMFDADAKSSPELQAFWGRIADKHNMGSGPTWFSGWITAFCTWDEDGKLITSIRDDDDLELDGVKYGMIDIEKIPAGFASVPVKVDDNGTEYNTKMIAGSFGIQAKSSGEQTDSGNSHADMHYGEKKAEYKPASGTEKPGLDSLQPATGWIMYEVRE</sequence>
<dbReference type="PANTHER" id="PTHR31252">
    <property type="entry name" value="DUF4419 DOMAIN-CONTAINING PROTEIN"/>
    <property type="match status" value="1"/>
</dbReference>
<dbReference type="Gene3D" id="1.20.120.1060">
    <property type="match status" value="1"/>
</dbReference>
<gene>
    <name evidence="1" type="ORF">N0V87_006643</name>
</gene>
<dbReference type="InterPro" id="IPR025533">
    <property type="entry name" value="DUF4419"/>
</dbReference>
<comment type="caution">
    <text evidence="1">The sequence shown here is derived from an EMBL/GenBank/DDBJ whole genome shotgun (WGS) entry which is preliminary data.</text>
</comment>
<dbReference type="Proteomes" id="UP001140562">
    <property type="component" value="Unassembled WGS sequence"/>
</dbReference>
<dbReference type="Pfam" id="PF14388">
    <property type="entry name" value="DUF4419"/>
    <property type="match status" value="1"/>
</dbReference>
<evidence type="ECO:0000313" key="1">
    <source>
        <dbReference type="EMBL" id="KAJ4334734.1"/>
    </source>
</evidence>
<dbReference type="AlphaFoldDB" id="A0A9W9BYC1"/>
<protein>
    <submittedName>
        <fullName evidence="1">Uncharacterized protein</fullName>
    </submittedName>
</protein>
<keyword evidence="2" id="KW-1185">Reference proteome</keyword>
<name>A0A9W9BYC1_9PLEO</name>
<dbReference type="EMBL" id="JAPEUV010000072">
    <property type="protein sequence ID" value="KAJ4334734.1"/>
    <property type="molecule type" value="Genomic_DNA"/>
</dbReference>
<evidence type="ECO:0000313" key="2">
    <source>
        <dbReference type="Proteomes" id="UP001140562"/>
    </source>
</evidence>
<proteinExistence type="predicted"/>
<dbReference type="PANTHER" id="PTHR31252:SF11">
    <property type="entry name" value="DUF4419 DOMAIN-CONTAINING PROTEIN"/>
    <property type="match status" value="1"/>
</dbReference>
<reference evidence="1" key="1">
    <citation type="submission" date="2022-10" db="EMBL/GenBank/DDBJ databases">
        <title>Tapping the CABI collections for fungal endophytes: first genome assemblies for Collariella, Neodidymelliopsis, Ascochyta clinopodiicola, Didymella pomorum, Didymosphaeria variabile, Neocosmospora piperis and Neocucurbitaria cava.</title>
        <authorList>
            <person name="Hill R."/>
        </authorList>
    </citation>
    <scope>NUCLEOTIDE SEQUENCE</scope>
    <source>
        <strain evidence="1">IMI 360193</strain>
    </source>
</reference>
<dbReference type="OrthoDB" id="9978173at2759"/>
<accession>A0A9W9BYC1</accession>